<name>A0AAJ5C475_9BASI</name>
<sequence length="196" mass="20154">MQITNALALLASLAGLAHAFEVSFPNNTGGYWVTNHTNTLNWKANSSDPTYFSVQLLNSNNSQLNGNFQIGNALNTANGTAQIFIDQIPSGTYTLLLVNSSNYALDRPQVYYTSSSFEIKPNGTTPAQVTANTNANPDSSSTKAATGSASATLSSASSTGTARQGNSNGTLGSNVAIMGTVASVILGLGLGLGLIV</sequence>
<feature type="region of interest" description="Disordered" evidence="1">
    <location>
        <begin position="133"/>
        <end position="169"/>
    </location>
</feature>
<comment type="caution">
    <text evidence="4">The sequence shown here is derived from an EMBL/GenBank/DDBJ whole genome shotgun (WGS) entry which is preliminary data.</text>
</comment>
<dbReference type="AlphaFoldDB" id="A0AAJ5C475"/>
<gene>
    <name evidence="4" type="ORF">MEPE_02049</name>
</gene>
<keyword evidence="5" id="KW-1185">Reference proteome</keyword>
<feature type="chain" id="PRO_5042608121" description="Ser-Thr-rich glycosyl-phosphatidyl-inositol-anchored membrane family-domain-containing protein" evidence="3">
    <location>
        <begin position="20"/>
        <end position="196"/>
    </location>
</feature>
<reference evidence="4" key="1">
    <citation type="submission" date="2023-10" db="EMBL/GenBank/DDBJ databases">
        <authorList>
            <person name="Guldener U."/>
        </authorList>
    </citation>
    <scope>NUCLEOTIDE SEQUENCE</scope>
    <source>
        <strain evidence="4">Mp4</strain>
    </source>
</reference>
<evidence type="ECO:0000256" key="1">
    <source>
        <dbReference type="SAM" id="MobiDB-lite"/>
    </source>
</evidence>
<keyword evidence="3" id="KW-0732">Signal</keyword>
<protein>
    <recommendedName>
        <fullName evidence="6">Ser-Thr-rich glycosyl-phosphatidyl-inositol-anchored membrane family-domain-containing protein</fullName>
    </recommendedName>
</protein>
<feature type="compositionally biased region" description="Low complexity" evidence="1">
    <location>
        <begin position="139"/>
        <end position="162"/>
    </location>
</feature>
<organism evidence="4 5">
    <name type="scientific">Melanopsichium pennsylvanicum</name>
    <dbReference type="NCBI Taxonomy" id="63383"/>
    <lineage>
        <taxon>Eukaryota</taxon>
        <taxon>Fungi</taxon>
        <taxon>Dikarya</taxon>
        <taxon>Basidiomycota</taxon>
        <taxon>Ustilaginomycotina</taxon>
        <taxon>Ustilaginomycetes</taxon>
        <taxon>Ustilaginales</taxon>
        <taxon>Ustilaginaceae</taxon>
        <taxon>Melanopsichium</taxon>
    </lineage>
</organism>
<evidence type="ECO:0000313" key="5">
    <source>
        <dbReference type="Proteomes" id="UP001294444"/>
    </source>
</evidence>
<evidence type="ECO:0008006" key="6">
    <source>
        <dbReference type="Google" id="ProtNLM"/>
    </source>
</evidence>
<keyword evidence="2" id="KW-0812">Transmembrane</keyword>
<keyword evidence="2" id="KW-0472">Membrane</keyword>
<dbReference type="EMBL" id="OAPG01000003">
    <property type="protein sequence ID" value="SNX83342.1"/>
    <property type="molecule type" value="Genomic_DNA"/>
</dbReference>
<proteinExistence type="predicted"/>
<dbReference type="Proteomes" id="UP001294444">
    <property type="component" value="Unassembled WGS sequence"/>
</dbReference>
<feature type="signal peptide" evidence="3">
    <location>
        <begin position="1"/>
        <end position="19"/>
    </location>
</feature>
<evidence type="ECO:0000313" key="4">
    <source>
        <dbReference type="EMBL" id="SNX83342.1"/>
    </source>
</evidence>
<keyword evidence="2" id="KW-1133">Transmembrane helix</keyword>
<evidence type="ECO:0000256" key="2">
    <source>
        <dbReference type="SAM" id="Phobius"/>
    </source>
</evidence>
<feature type="transmembrane region" description="Helical" evidence="2">
    <location>
        <begin position="175"/>
        <end position="195"/>
    </location>
</feature>
<accession>A0AAJ5C475</accession>
<evidence type="ECO:0000256" key="3">
    <source>
        <dbReference type="SAM" id="SignalP"/>
    </source>
</evidence>